<comment type="subcellular location">
    <subcellularLocation>
        <location evidence="1">Cell membrane</location>
        <topology evidence="1">Multi-pass membrane protein</topology>
    </subcellularLocation>
</comment>
<feature type="non-terminal residue" evidence="9">
    <location>
        <position position="1"/>
    </location>
</feature>
<comment type="caution">
    <text evidence="9">The sequence shown here is derived from an EMBL/GenBank/DDBJ whole genome shotgun (WGS) entry which is preliminary data.</text>
</comment>
<protein>
    <recommendedName>
        <fullName evidence="8">ABC transmembrane type-1 domain-containing protein</fullName>
    </recommendedName>
</protein>
<dbReference type="InterPro" id="IPR050366">
    <property type="entry name" value="BP-dependent_transpt_permease"/>
</dbReference>
<dbReference type="SUPFAM" id="SSF161098">
    <property type="entry name" value="MetI-like"/>
    <property type="match status" value="1"/>
</dbReference>
<dbReference type="GO" id="GO:0055085">
    <property type="term" value="P:transmembrane transport"/>
    <property type="evidence" value="ECO:0007669"/>
    <property type="project" value="InterPro"/>
</dbReference>
<keyword evidence="4 7" id="KW-0812">Transmembrane</keyword>
<dbReference type="EMBL" id="BART01031068">
    <property type="protein sequence ID" value="GAH10348.1"/>
    <property type="molecule type" value="Genomic_DNA"/>
</dbReference>
<evidence type="ECO:0000256" key="1">
    <source>
        <dbReference type="ARBA" id="ARBA00004651"/>
    </source>
</evidence>
<keyword evidence="3" id="KW-1003">Cell membrane</keyword>
<dbReference type="Pfam" id="PF00528">
    <property type="entry name" value="BPD_transp_1"/>
    <property type="match status" value="1"/>
</dbReference>
<dbReference type="AlphaFoldDB" id="X1ENW6"/>
<keyword evidence="6 7" id="KW-0472">Membrane</keyword>
<gene>
    <name evidence="9" type="ORF">S01H4_54054</name>
</gene>
<keyword evidence="2" id="KW-0813">Transport</keyword>
<dbReference type="PANTHER" id="PTHR43386:SF6">
    <property type="entry name" value="ABC TRANSPORTER PERMEASE PROTEIN"/>
    <property type="match status" value="1"/>
</dbReference>
<feature type="transmembrane region" description="Helical" evidence="7">
    <location>
        <begin position="234"/>
        <end position="253"/>
    </location>
</feature>
<proteinExistence type="predicted"/>
<evidence type="ECO:0000256" key="2">
    <source>
        <dbReference type="ARBA" id="ARBA00022448"/>
    </source>
</evidence>
<sequence length="257" mass="27250">LGTVGFAIVVILFFSGIFADFLAPYGMNEFTLADRLTPPGSAKYILGTDTLGRDMLSRIIFGARISMIVGLAGSALCIIVASLIGLVTGFFGGVFDMVTQRFVDAWMSFPSLFIALAVMSILGPGLGAVILVLGLFDGIRNSRVIRSAVIGIKENVYIQASVAIGASTPRILIRHVLPNVMAPIMVVFTMSVGRMILAEATLSFLGFGIPPPEPSWGGMLSGIARTYLLEAPWLALWSGLALAIVVFGVNMFGDAVR</sequence>
<dbReference type="GO" id="GO:0005886">
    <property type="term" value="C:plasma membrane"/>
    <property type="evidence" value="ECO:0007669"/>
    <property type="project" value="UniProtKB-SubCell"/>
</dbReference>
<dbReference type="Gene3D" id="1.10.3720.10">
    <property type="entry name" value="MetI-like"/>
    <property type="match status" value="1"/>
</dbReference>
<feature type="domain" description="ABC transmembrane type-1" evidence="8">
    <location>
        <begin position="63"/>
        <end position="253"/>
    </location>
</feature>
<dbReference type="PANTHER" id="PTHR43386">
    <property type="entry name" value="OLIGOPEPTIDE TRANSPORT SYSTEM PERMEASE PROTEIN APPC"/>
    <property type="match status" value="1"/>
</dbReference>
<evidence type="ECO:0000259" key="8">
    <source>
        <dbReference type="PROSITE" id="PS50928"/>
    </source>
</evidence>
<keyword evidence="5 7" id="KW-1133">Transmembrane helix</keyword>
<feature type="transmembrane region" description="Helical" evidence="7">
    <location>
        <begin position="112"/>
        <end position="136"/>
    </location>
</feature>
<feature type="transmembrane region" description="Helical" evidence="7">
    <location>
        <begin position="65"/>
        <end position="92"/>
    </location>
</feature>
<dbReference type="CDD" id="cd06261">
    <property type="entry name" value="TM_PBP2"/>
    <property type="match status" value="1"/>
</dbReference>
<feature type="non-terminal residue" evidence="9">
    <location>
        <position position="257"/>
    </location>
</feature>
<evidence type="ECO:0000313" key="9">
    <source>
        <dbReference type="EMBL" id="GAH10348.1"/>
    </source>
</evidence>
<evidence type="ECO:0000256" key="4">
    <source>
        <dbReference type="ARBA" id="ARBA00022692"/>
    </source>
</evidence>
<evidence type="ECO:0000256" key="3">
    <source>
        <dbReference type="ARBA" id="ARBA00022475"/>
    </source>
</evidence>
<feature type="transmembrane region" description="Helical" evidence="7">
    <location>
        <begin position="6"/>
        <end position="25"/>
    </location>
</feature>
<feature type="transmembrane region" description="Helical" evidence="7">
    <location>
        <begin position="176"/>
        <end position="197"/>
    </location>
</feature>
<reference evidence="9" key="1">
    <citation type="journal article" date="2014" name="Front. Microbiol.">
        <title>High frequency of phylogenetically diverse reductive dehalogenase-homologous genes in deep subseafloor sedimentary metagenomes.</title>
        <authorList>
            <person name="Kawai M."/>
            <person name="Futagami T."/>
            <person name="Toyoda A."/>
            <person name="Takaki Y."/>
            <person name="Nishi S."/>
            <person name="Hori S."/>
            <person name="Arai W."/>
            <person name="Tsubouchi T."/>
            <person name="Morono Y."/>
            <person name="Uchiyama I."/>
            <person name="Ito T."/>
            <person name="Fujiyama A."/>
            <person name="Inagaki F."/>
            <person name="Takami H."/>
        </authorList>
    </citation>
    <scope>NUCLEOTIDE SEQUENCE</scope>
    <source>
        <strain evidence="9">Expedition CK06-06</strain>
    </source>
</reference>
<evidence type="ECO:0000256" key="5">
    <source>
        <dbReference type="ARBA" id="ARBA00022989"/>
    </source>
</evidence>
<evidence type="ECO:0000256" key="6">
    <source>
        <dbReference type="ARBA" id="ARBA00023136"/>
    </source>
</evidence>
<accession>X1ENW6</accession>
<dbReference type="InterPro" id="IPR000515">
    <property type="entry name" value="MetI-like"/>
</dbReference>
<dbReference type="InterPro" id="IPR035906">
    <property type="entry name" value="MetI-like_sf"/>
</dbReference>
<organism evidence="9">
    <name type="scientific">marine sediment metagenome</name>
    <dbReference type="NCBI Taxonomy" id="412755"/>
    <lineage>
        <taxon>unclassified sequences</taxon>
        <taxon>metagenomes</taxon>
        <taxon>ecological metagenomes</taxon>
    </lineage>
</organism>
<evidence type="ECO:0000256" key="7">
    <source>
        <dbReference type="SAM" id="Phobius"/>
    </source>
</evidence>
<name>X1ENW6_9ZZZZ</name>
<dbReference type="PROSITE" id="PS50928">
    <property type="entry name" value="ABC_TM1"/>
    <property type="match status" value="1"/>
</dbReference>